<feature type="transmembrane region" description="Helical" evidence="5">
    <location>
        <begin position="221"/>
        <end position="240"/>
    </location>
</feature>
<dbReference type="Pfam" id="PF10277">
    <property type="entry name" value="Frag1"/>
    <property type="match status" value="1"/>
</dbReference>
<dbReference type="EMBL" id="FXLY01000002">
    <property type="protein sequence ID" value="SMN17775.1"/>
    <property type="molecule type" value="Genomic_DNA"/>
</dbReference>
<evidence type="ECO:0000256" key="3">
    <source>
        <dbReference type="ARBA" id="ARBA00022989"/>
    </source>
</evidence>
<keyword evidence="4 5" id="KW-0472">Membrane</keyword>
<feature type="transmembrane region" description="Helical" evidence="5">
    <location>
        <begin position="65"/>
        <end position="83"/>
    </location>
</feature>
<dbReference type="PANTHER" id="PTHR21324">
    <property type="entry name" value="FASTING-INDUCIBLE INTEGRAL MEMBRANE PROTEIN TM6P1-RELATED"/>
    <property type="match status" value="1"/>
</dbReference>
<keyword evidence="3 5" id="KW-1133">Transmembrane helix</keyword>
<dbReference type="InterPro" id="IPR019402">
    <property type="entry name" value="CWH43_N"/>
</dbReference>
<dbReference type="PANTHER" id="PTHR21324:SF2">
    <property type="entry name" value="EG:22E5.9 PROTEIN"/>
    <property type="match status" value="1"/>
</dbReference>
<dbReference type="OrthoDB" id="10032492at2759"/>
<dbReference type="InterPro" id="IPR050911">
    <property type="entry name" value="DRAM/TMEM150_Autophagy_Mod"/>
</dbReference>
<sequence length="302" mass="34818">MASLFKKPGNYWFIVPWIAFLPWYGMLIAMLVCWAAQGHPIYWFMDTDQFPVFISDIGATNLKPLFIACAGWQGIGYVITLCLELLQRNNGWMNPWFTKDERNLIIASIILGSIGELGILFCSIFTTASYHHVHIAMLTIFIIFMFLSLVCLTVNYYLMGFHYTILRRQNISTINTNKSTAHWNKFLISAIFKTLWLVCAVIWAISFATLPDESTSAKFEWLLAFWLGVIFIIISIDFYLGSQWKKSKYFPYLNNFGTFYKLQEYRDKHSELYNVESEVESKSSSGTIVLTSAPAIEEIPQV</sequence>
<feature type="transmembrane region" description="Helical" evidence="5">
    <location>
        <begin position="12"/>
        <end position="37"/>
    </location>
</feature>
<accession>A0A1X7QWF1</accession>
<feature type="transmembrane region" description="Helical" evidence="5">
    <location>
        <begin position="186"/>
        <end position="209"/>
    </location>
</feature>
<name>A0A1X7QWF1_9SACH</name>
<organism evidence="7 8">
    <name type="scientific">Maudiozyma saulgeensis</name>
    <dbReference type="NCBI Taxonomy" id="1789683"/>
    <lineage>
        <taxon>Eukaryota</taxon>
        <taxon>Fungi</taxon>
        <taxon>Dikarya</taxon>
        <taxon>Ascomycota</taxon>
        <taxon>Saccharomycotina</taxon>
        <taxon>Saccharomycetes</taxon>
        <taxon>Saccharomycetales</taxon>
        <taxon>Saccharomycetaceae</taxon>
        <taxon>Maudiozyma</taxon>
    </lineage>
</organism>
<gene>
    <name evidence="7" type="ORF">KASA_0Q01265G</name>
</gene>
<feature type="domain" description="CWH43-like N-terminal" evidence="6">
    <location>
        <begin position="11"/>
        <end position="239"/>
    </location>
</feature>
<feature type="transmembrane region" description="Helical" evidence="5">
    <location>
        <begin position="104"/>
        <end position="128"/>
    </location>
</feature>
<evidence type="ECO:0000256" key="1">
    <source>
        <dbReference type="ARBA" id="ARBA00004127"/>
    </source>
</evidence>
<evidence type="ECO:0000256" key="5">
    <source>
        <dbReference type="SAM" id="Phobius"/>
    </source>
</evidence>
<protein>
    <submittedName>
        <fullName evidence="7">Similar to Saccharomyces cerevisiae YKL051W SFK1 Plasma membrane protein that may act together with or upstream of Stt4p to generate normal levels of the essential phospholipid PI4P</fullName>
    </submittedName>
</protein>
<dbReference type="GO" id="GO:0005886">
    <property type="term" value="C:plasma membrane"/>
    <property type="evidence" value="ECO:0007669"/>
    <property type="project" value="TreeGrafter"/>
</dbReference>
<proteinExistence type="predicted"/>
<evidence type="ECO:0000256" key="2">
    <source>
        <dbReference type="ARBA" id="ARBA00022692"/>
    </source>
</evidence>
<evidence type="ECO:0000313" key="7">
    <source>
        <dbReference type="EMBL" id="SMN17775.1"/>
    </source>
</evidence>
<dbReference type="Proteomes" id="UP000196158">
    <property type="component" value="Unassembled WGS sequence"/>
</dbReference>
<reference evidence="7 8" key="1">
    <citation type="submission" date="2017-04" db="EMBL/GenBank/DDBJ databases">
        <authorList>
            <person name="Afonso C.L."/>
            <person name="Miller P.J."/>
            <person name="Scott M.A."/>
            <person name="Spackman E."/>
            <person name="Goraichik I."/>
            <person name="Dimitrov K.M."/>
            <person name="Suarez D.L."/>
            <person name="Swayne D.E."/>
        </authorList>
    </citation>
    <scope>NUCLEOTIDE SEQUENCE [LARGE SCALE GENOMIC DNA]</scope>
</reference>
<dbReference type="GO" id="GO:0012505">
    <property type="term" value="C:endomembrane system"/>
    <property type="evidence" value="ECO:0007669"/>
    <property type="project" value="UniProtKB-SubCell"/>
</dbReference>
<keyword evidence="8" id="KW-1185">Reference proteome</keyword>
<dbReference type="STRING" id="1789683.A0A1X7QWF1"/>
<evidence type="ECO:0000313" key="8">
    <source>
        <dbReference type="Proteomes" id="UP000196158"/>
    </source>
</evidence>
<evidence type="ECO:0000259" key="6">
    <source>
        <dbReference type="Pfam" id="PF10277"/>
    </source>
</evidence>
<feature type="transmembrane region" description="Helical" evidence="5">
    <location>
        <begin position="134"/>
        <end position="158"/>
    </location>
</feature>
<comment type="subcellular location">
    <subcellularLocation>
        <location evidence="1">Endomembrane system</location>
        <topology evidence="1">Multi-pass membrane protein</topology>
    </subcellularLocation>
</comment>
<dbReference type="AlphaFoldDB" id="A0A1X7QWF1"/>
<keyword evidence="2 5" id="KW-0812">Transmembrane</keyword>
<evidence type="ECO:0000256" key="4">
    <source>
        <dbReference type="ARBA" id="ARBA00023136"/>
    </source>
</evidence>